<reference evidence="1 2" key="1">
    <citation type="submission" date="2019-03" db="EMBL/GenBank/DDBJ databases">
        <title>Genomic Encyclopedia of Type Strains, Phase IV (KMG-IV): sequencing the most valuable type-strain genomes for metagenomic binning, comparative biology and taxonomic classification.</title>
        <authorList>
            <person name="Goeker M."/>
        </authorList>
    </citation>
    <scope>NUCLEOTIDE SEQUENCE [LARGE SCALE GENOMIC DNA]</scope>
    <source>
        <strain evidence="1 2">DSM 18401</strain>
    </source>
</reference>
<proteinExistence type="predicted"/>
<comment type="caution">
    <text evidence="1">The sequence shown here is derived from an EMBL/GenBank/DDBJ whole genome shotgun (WGS) entry which is preliminary data.</text>
</comment>
<name>A0A4R2BX38_SHIGR</name>
<dbReference type="Proteomes" id="UP000295351">
    <property type="component" value="Unassembled WGS sequence"/>
</dbReference>
<evidence type="ECO:0000313" key="2">
    <source>
        <dbReference type="Proteomes" id="UP000295351"/>
    </source>
</evidence>
<gene>
    <name evidence="1" type="ORF">EV665_1521</name>
</gene>
<protein>
    <submittedName>
        <fullName evidence="1">Uncharacterized protein</fullName>
    </submittedName>
</protein>
<accession>A0A4R2BX38</accession>
<dbReference type="AlphaFoldDB" id="A0A4R2BX38"/>
<dbReference type="EMBL" id="SLVX01000052">
    <property type="protein sequence ID" value="TCN31625.1"/>
    <property type="molecule type" value="Genomic_DNA"/>
</dbReference>
<sequence length="32" mass="3647">ARMIITLEPKLRCTRCGNREANDFVLAKVGRD</sequence>
<evidence type="ECO:0000313" key="1">
    <source>
        <dbReference type="EMBL" id="TCN31625.1"/>
    </source>
</evidence>
<keyword evidence="2" id="KW-1185">Reference proteome</keyword>
<organism evidence="1 2">
    <name type="scientific">Shinella granuli</name>
    <dbReference type="NCBI Taxonomy" id="323621"/>
    <lineage>
        <taxon>Bacteria</taxon>
        <taxon>Pseudomonadati</taxon>
        <taxon>Pseudomonadota</taxon>
        <taxon>Alphaproteobacteria</taxon>
        <taxon>Hyphomicrobiales</taxon>
        <taxon>Rhizobiaceae</taxon>
        <taxon>Shinella</taxon>
    </lineage>
</organism>
<feature type="non-terminal residue" evidence="1">
    <location>
        <position position="1"/>
    </location>
</feature>